<gene>
    <name evidence="2" type="ORF">TRFO_25572</name>
</gene>
<comment type="caution">
    <text evidence="2">The sequence shown here is derived from an EMBL/GenBank/DDBJ whole genome shotgun (WGS) entry which is preliminary data.</text>
</comment>
<proteinExistence type="predicted"/>
<dbReference type="Proteomes" id="UP000179807">
    <property type="component" value="Unassembled WGS sequence"/>
</dbReference>
<dbReference type="GeneID" id="94839150"/>
<accession>A0A1J4K9Y7</accession>
<feature type="compositionally biased region" description="Acidic residues" evidence="1">
    <location>
        <begin position="463"/>
        <end position="478"/>
    </location>
</feature>
<evidence type="ECO:0000256" key="1">
    <source>
        <dbReference type="SAM" id="MobiDB-lite"/>
    </source>
</evidence>
<evidence type="ECO:0000313" key="2">
    <source>
        <dbReference type="EMBL" id="OHT06454.1"/>
    </source>
</evidence>
<evidence type="ECO:0000313" key="3">
    <source>
        <dbReference type="Proteomes" id="UP000179807"/>
    </source>
</evidence>
<dbReference type="VEuPathDB" id="TrichDB:TRFO_25572"/>
<dbReference type="EMBL" id="MLAK01000726">
    <property type="protein sequence ID" value="OHT06454.1"/>
    <property type="molecule type" value="Genomic_DNA"/>
</dbReference>
<organism evidence="2 3">
    <name type="scientific">Tritrichomonas foetus</name>
    <dbReference type="NCBI Taxonomy" id="1144522"/>
    <lineage>
        <taxon>Eukaryota</taxon>
        <taxon>Metamonada</taxon>
        <taxon>Parabasalia</taxon>
        <taxon>Tritrichomonadida</taxon>
        <taxon>Tritrichomonadidae</taxon>
        <taxon>Tritrichomonas</taxon>
    </lineage>
</organism>
<dbReference type="RefSeq" id="XP_068359590.1">
    <property type="nucleotide sequence ID" value="XM_068504446.1"/>
</dbReference>
<keyword evidence="3" id="KW-1185">Reference proteome</keyword>
<feature type="region of interest" description="Disordered" evidence="1">
    <location>
        <begin position="447"/>
        <end position="498"/>
    </location>
</feature>
<feature type="compositionally biased region" description="Polar residues" evidence="1">
    <location>
        <begin position="488"/>
        <end position="498"/>
    </location>
</feature>
<protein>
    <submittedName>
        <fullName evidence="2">Uncharacterized protein</fullName>
    </submittedName>
</protein>
<name>A0A1J4K9Y7_9EUKA</name>
<reference evidence="2" key="1">
    <citation type="submission" date="2016-10" db="EMBL/GenBank/DDBJ databases">
        <authorList>
            <person name="Benchimol M."/>
            <person name="Almeida L.G."/>
            <person name="Vasconcelos A.T."/>
            <person name="Perreira-Neves A."/>
            <person name="Rosa I.A."/>
            <person name="Tasca T."/>
            <person name="Bogo M.R."/>
            <person name="de Souza W."/>
        </authorList>
    </citation>
    <scope>NUCLEOTIDE SEQUENCE [LARGE SCALE GENOMIC DNA]</scope>
    <source>
        <strain evidence="2">K</strain>
    </source>
</reference>
<dbReference type="OrthoDB" id="10608924at2759"/>
<sequence length="498" mass="57762">MFRFNSQTQSCKETENALEKDDVTFEKLLKCSDLSNAYRSNNPKLLAYLLTPEHIKEIFQLLMKTKERKIHKDIVGLYTTSNMSLHRCFIDSLELTEFAFESIDESSGNANQYAAGTMSRFLSRVMDSWPSEIHEVFSLSPKLYNLIINNIDNKIVYYPIYDLITSSQYPIGEFMWNLYRSLSGDNDSHAPRICYNSRKMENLPHFDLSNSSDDKTKHKVTSIIELLISYFKTNENASNVRDFRKIVLNYIVKIKDTPNFIPEYYSLAKVVGYDKVLQDFAISSIKSKVEAGNYVDTEMSLCLSYLTICVKNLDLENALYLTCSLVNEKVPHFVLLSLLDLVTEIFNQDVEWFDQYLATLSKLIALTWNLYHESNPTITAFLIQFGILLPEDMQMEVNKNEKYHDAVTCWKRDTQIVWTEEIHFTTDFDFEKQFYNLDEINKHRWGQEKFEEPPEKPAPSENANEDTPAEETPAEESPEQPVEAEQNAEASTEQPPEN</sequence>
<dbReference type="AlphaFoldDB" id="A0A1J4K9Y7"/>